<accession>A0A316AV01</accession>
<feature type="compositionally biased region" description="Low complexity" evidence="1">
    <location>
        <begin position="39"/>
        <end position="58"/>
    </location>
</feature>
<proteinExistence type="predicted"/>
<dbReference type="EMBL" id="QGDQ01000009">
    <property type="protein sequence ID" value="PWJ53927.1"/>
    <property type="molecule type" value="Genomic_DNA"/>
</dbReference>
<evidence type="ECO:0000313" key="3">
    <source>
        <dbReference type="Proteomes" id="UP000245469"/>
    </source>
</evidence>
<gene>
    <name evidence="2" type="ORF">BXY45_1096</name>
</gene>
<organism evidence="2 3">
    <name type="scientific">Quadrisphaera granulorum</name>
    <dbReference type="NCBI Taxonomy" id="317664"/>
    <lineage>
        <taxon>Bacteria</taxon>
        <taxon>Bacillati</taxon>
        <taxon>Actinomycetota</taxon>
        <taxon>Actinomycetes</taxon>
        <taxon>Kineosporiales</taxon>
        <taxon>Kineosporiaceae</taxon>
        <taxon>Quadrisphaera</taxon>
    </lineage>
</organism>
<protein>
    <submittedName>
        <fullName evidence="2">Uncharacterized protein</fullName>
    </submittedName>
</protein>
<reference evidence="2 3" key="1">
    <citation type="submission" date="2018-03" db="EMBL/GenBank/DDBJ databases">
        <title>Genomic Encyclopedia of Archaeal and Bacterial Type Strains, Phase II (KMG-II): from individual species to whole genera.</title>
        <authorList>
            <person name="Goeker M."/>
        </authorList>
    </citation>
    <scope>NUCLEOTIDE SEQUENCE [LARGE SCALE GENOMIC DNA]</scope>
    <source>
        <strain evidence="2 3">DSM 44889</strain>
    </source>
</reference>
<dbReference type="Proteomes" id="UP000245469">
    <property type="component" value="Unassembled WGS sequence"/>
</dbReference>
<sequence length="123" mass="12579">MAITKRPSDSHHSSVMSRRALLASAALLTTACGSNTVHSAPAPATAQGAASSASTQAPLRTLPAPFTGEPPRVVILRDTPPSSTVDGRWQAGITAQATAAHLDAFVDRSATDGPTLQGRRIVA</sequence>
<evidence type="ECO:0000256" key="1">
    <source>
        <dbReference type="SAM" id="MobiDB-lite"/>
    </source>
</evidence>
<dbReference type="AlphaFoldDB" id="A0A316AV01"/>
<dbReference type="InterPro" id="IPR006311">
    <property type="entry name" value="TAT_signal"/>
</dbReference>
<comment type="caution">
    <text evidence="2">The sequence shown here is derived from an EMBL/GenBank/DDBJ whole genome shotgun (WGS) entry which is preliminary data.</text>
</comment>
<name>A0A316AV01_9ACTN</name>
<keyword evidence="3" id="KW-1185">Reference proteome</keyword>
<dbReference type="PROSITE" id="PS51318">
    <property type="entry name" value="TAT"/>
    <property type="match status" value="1"/>
</dbReference>
<evidence type="ECO:0000313" key="2">
    <source>
        <dbReference type="EMBL" id="PWJ53927.1"/>
    </source>
</evidence>
<feature type="region of interest" description="Disordered" evidence="1">
    <location>
        <begin position="35"/>
        <end position="73"/>
    </location>
</feature>
<dbReference type="PROSITE" id="PS51257">
    <property type="entry name" value="PROKAR_LIPOPROTEIN"/>
    <property type="match status" value="1"/>
</dbReference>